<evidence type="ECO:0000313" key="2">
    <source>
        <dbReference type="Proteomes" id="UP001590951"/>
    </source>
</evidence>
<dbReference type="EMBL" id="JBHFEH010000005">
    <property type="protein sequence ID" value="KAL2057503.1"/>
    <property type="molecule type" value="Genomic_DNA"/>
</dbReference>
<organism evidence="1 2">
    <name type="scientific">Lepraria finkii</name>
    <dbReference type="NCBI Taxonomy" id="1340010"/>
    <lineage>
        <taxon>Eukaryota</taxon>
        <taxon>Fungi</taxon>
        <taxon>Dikarya</taxon>
        <taxon>Ascomycota</taxon>
        <taxon>Pezizomycotina</taxon>
        <taxon>Lecanoromycetes</taxon>
        <taxon>OSLEUM clade</taxon>
        <taxon>Lecanoromycetidae</taxon>
        <taxon>Lecanorales</taxon>
        <taxon>Lecanorineae</taxon>
        <taxon>Stereocaulaceae</taxon>
        <taxon>Lepraria</taxon>
    </lineage>
</organism>
<comment type="caution">
    <text evidence="1">The sequence shown here is derived from an EMBL/GenBank/DDBJ whole genome shotgun (WGS) entry which is preliminary data.</text>
</comment>
<keyword evidence="2" id="KW-1185">Reference proteome</keyword>
<accession>A0ABR4BNG4</accession>
<protein>
    <submittedName>
        <fullName evidence="1">Uncharacterized protein</fullName>
    </submittedName>
</protein>
<reference evidence="1 2" key="1">
    <citation type="submission" date="2024-09" db="EMBL/GenBank/DDBJ databases">
        <title>Rethinking Asexuality: The Enigmatic Case of Functional Sexual Genes in Lepraria (Stereocaulaceae).</title>
        <authorList>
            <person name="Doellman M."/>
            <person name="Sun Y."/>
            <person name="Barcenas-Pena A."/>
            <person name="Lumbsch H.T."/>
            <person name="Grewe F."/>
        </authorList>
    </citation>
    <scope>NUCLEOTIDE SEQUENCE [LARGE SCALE GENOMIC DNA]</scope>
    <source>
        <strain evidence="1 2">Grewe 0041</strain>
    </source>
</reference>
<gene>
    <name evidence="1" type="ORF">ABVK25_002556</name>
</gene>
<feature type="non-terminal residue" evidence="1">
    <location>
        <position position="69"/>
    </location>
</feature>
<evidence type="ECO:0000313" key="1">
    <source>
        <dbReference type="EMBL" id="KAL2057503.1"/>
    </source>
</evidence>
<dbReference type="Proteomes" id="UP001590951">
    <property type="component" value="Unassembled WGS sequence"/>
</dbReference>
<sequence length="69" mass="7972">MHIKVTTPSTGLPTRPRPIKPLSKEKWTLKIMAHFFDLVERAEIEGDEETSDILFELTNYEIDGSVKDR</sequence>
<proteinExistence type="predicted"/>
<name>A0ABR4BNG4_9LECA</name>